<dbReference type="Proteomes" id="UP000538931">
    <property type="component" value="Unassembled WGS sequence"/>
</dbReference>
<keyword evidence="2" id="KW-1185">Reference proteome</keyword>
<proteinExistence type="predicted"/>
<evidence type="ECO:0000313" key="2">
    <source>
        <dbReference type="Proteomes" id="UP000538931"/>
    </source>
</evidence>
<dbReference type="RefSeq" id="WP_181739976.1">
    <property type="nucleotide sequence ID" value="NZ_JACEMT010000050.1"/>
</dbReference>
<reference evidence="1 2" key="1">
    <citation type="submission" date="2020-07" db="EMBL/GenBank/DDBJ databases">
        <title>Bacterium isolated from marien macroalgae.</title>
        <authorList>
            <person name="Zhu K."/>
            <person name="Lu D."/>
            <person name="Du Z."/>
        </authorList>
    </citation>
    <scope>NUCLEOTIDE SEQUENCE [LARGE SCALE GENOMIC DNA]</scope>
    <source>
        <strain evidence="1 2">3-1745</strain>
    </source>
</reference>
<name>A0A7W1WZA1_9GAMM</name>
<dbReference type="EMBL" id="JACEMT010000050">
    <property type="protein sequence ID" value="MBA4502822.1"/>
    <property type="molecule type" value="Genomic_DNA"/>
</dbReference>
<evidence type="ECO:0008006" key="3">
    <source>
        <dbReference type="Google" id="ProtNLM"/>
    </source>
</evidence>
<sequence>MRIMPITALLLLLGGCASLDQPRFYTLDLDGTRLCRGSSGQCQNLELIGPSYNEPRIAQAYGIPVTARGWSVEELVQLMLSPPEQLYDVQQSGPATYHLPANRATDTVFRYLELEERQLYGGGHKRDD</sequence>
<dbReference type="PROSITE" id="PS51257">
    <property type="entry name" value="PROKAR_LIPOPROTEIN"/>
    <property type="match status" value="1"/>
</dbReference>
<accession>A0A7W1WZA1</accession>
<organism evidence="1 2">
    <name type="scientific">Marinobacterium marinum</name>
    <dbReference type="NCBI Taxonomy" id="2756129"/>
    <lineage>
        <taxon>Bacteria</taxon>
        <taxon>Pseudomonadati</taxon>
        <taxon>Pseudomonadota</taxon>
        <taxon>Gammaproteobacteria</taxon>
        <taxon>Oceanospirillales</taxon>
        <taxon>Oceanospirillaceae</taxon>
        <taxon>Marinobacterium</taxon>
    </lineage>
</organism>
<comment type="caution">
    <text evidence="1">The sequence shown here is derived from an EMBL/GenBank/DDBJ whole genome shotgun (WGS) entry which is preliminary data.</text>
</comment>
<dbReference type="AlphaFoldDB" id="A0A7W1WZA1"/>
<gene>
    <name evidence="1" type="ORF">H1S06_10660</name>
</gene>
<protein>
    <recommendedName>
        <fullName evidence="3">Lipoprotein</fullName>
    </recommendedName>
</protein>
<evidence type="ECO:0000313" key="1">
    <source>
        <dbReference type="EMBL" id="MBA4502822.1"/>
    </source>
</evidence>